<dbReference type="Gene3D" id="2.40.330.10">
    <property type="entry name" value="DNA-binding pseudobarrel domain"/>
    <property type="match status" value="1"/>
</dbReference>
<accession>A0A1J3HQ29</accession>
<dbReference type="SUPFAM" id="SSF101936">
    <property type="entry name" value="DNA-binding pseudobarrel domain"/>
    <property type="match status" value="1"/>
</dbReference>
<keyword evidence="5" id="KW-0539">Nucleus</keyword>
<dbReference type="InterPro" id="IPR015300">
    <property type="entry name" value="DNA-bd_pseudobarrel_sf"/>
</dbReference>
<feature type="domain" description="TF-B3" evidence="6">
    <location>
        <begin position="1"/>
        <end position="89"/>
    </location>
</feature>
<evidence type="ECO:0000259" key="6">
    <source>
        <dbReference type="PROSITE" id="PS50863"/>
    </source>
</evidence>
<keyword evidence="3" id="KW-0238">DNA-binding</keyword>
<evidence type="ECO:0000256" key="3">
    <source>
        <dbReference type="ARBA" id="ARBA00023125"/>
    </source>
</evidence>
<evidence type="ECO:0000256" key="1">
    <source>
        <dbReference type="ARBA" id="ARBA00004123"/>
    </source>
</evidence>
<dbReference type="CDD" id="cd10017">
    <property type="entry name" value="B3_DNA"/>
    <property type="match status" value="1"/>
</dbReference>
<dbReference type="InterPro" id="IPR003340">
    <property type="entry name" value="B3_DNA-bd"/>
</dbReference>
<protein>
    <submittedName>
        <fullName evidence="7">B3 domain-containing protein REM-like 1</fullName>
    </submittedName>
</protein>
<evidence type="ECO:0000256" key="4">
    <source>
        <dbReference type="ARBA" id="ARBA00023163"/>
    </source>
</evidence>
<proteinExistence type="predicted"/>
<evidence type="ECO:0000256" key="2">
    <source>
        <dbReference type="ARBA" id="ARBA00023015"/>
    </source>
</evidence>
<dbReference type="AlphaFoldDB" id="A0A1J3HQ29"/>
<organism evidence="7">
    <name type="scientific">Noccaea caerulescens</name>
    <name type="common">Alpine penny-cress</name>
    <name type="synonym">Thlaspi caerulescens</name>
    <dbReference type="NCBI Taxonomy" id="107243"/>
    <lineage>
        <taxon>Eukaryota</taxon>
        <taxon>Viridiplantae</taxon>
        <taxon>Streptophyta</taxon>
        <taxon>Embryophyta</taxon>
        <taxon>Tracheophyta</taxon>
        <taxon>Spermatophyta</taxon>
        <taxon>Magnoliopsida</taxon>
        <taxon>eudicotyledons</taxon>
        <taxon>Gunneridae</taxon>
        <taxon>Pentapetalae</taxon>
        <taxon>rosids</taxon>
        <taxon>malvids</taxon>
        <taxon>Brassicales</taxon>
        <taxon>Brassicaceae</taxon>
        <taxon>Coluteocarpeae</taxon>
        <taxon>Noccaea</taxon>
    </lineage>
</organism>
<comment type="subcellular location">
    <subcellularLocation>
        <location evidence="1">Nucleus</location>
    </subcellularLocation>
</comment>
<keyword evidence="2" id="KW-0805">Transcription regulation</keyword>
<sequence length="104" mass="11615">MSLGLGWRKFAIYSKWLKDGLDKPRLITLLGKDGAEWVAYLGWGSKGGRMRLGKGWKEFAKANGLNIGESSRWSRSVKMQLLCSVCPVHSPKVIEGNKEGLFKC</sequence>
<name>A0A1J3HQ29_NOCCA</name>
<reference evidence="7" key="1">
    <citation type="submission" date="2016-07" db="EMBL/GenBank/DDBJ databases">
        <title>De novo transcriptome assembly of four accessions of the metal hyperaccumulator plant Noccaea caerulescens.</title>
        <authorList>
            <person name="Blande D."/>
            <person name="Halimaa P."/>
            <person name="Tervahauta A.I."/>
            <person name="Aarts M.G."/>
            <person name="Karenlampi S.O."/>
        </authorList>
    </citation>
    <scope>NUCLEOTIDE SEQUENCE</scope>
</reference>
<dbReference type="GO" id="GO:0003677">
    <property type="term" value="F:DNA binding"/>
    <property type="evidence" value="ECO:0007669"/>
    <property type="project" value="UniProtKB-KW"/>
</dbReference>
<dbReference type="PROSITE" id="PS50863">
    <property type="entry name" value="B3"/>
    <property type="match status" value="1"/>
</dbReference>
<evidence type="ECO:0000313" key="7">
    <source>
        <dbReference type="EMBL" id="JAU70371.1"/>
    </source>
</evidence>
<keyword evidence="4" id="KW-0804">Transcription</keyword>
<evidence type="ECO:0000256" key="5">
    <source>
        <dbReference type="ARBA" id="ARBA00023242"/>
    </source>
</evidence>
<gene>
    <name evidence="7" type="ORF">LE_TR7496_c0_g1_i1_g.26260</name>
</gene>
<dbReference type="GO" id="GO:0005634">
    <property type="term" value="C:nucleus"/>
    <property type="evidence" value="ECO:0007669"/>
    <property type="project" value="UniProtKB-SubCell"/>
</dbReference>
<dbReference type="Pfam" id="PF02362">
    <property type="entry name" value="B3"/>
    <property type="match status" value="1"/>
</dbReference>
<dbReference type="EMBL" id="GEVL01006970">
    <property type="protein sequence ID" value="JAU70371.1"/>
    <property type="molecule type" value="Transcribed_RNA"/>
</dbReference>